<evidence type="ECO:0000313" key="2">
    <source>
        <dbReference type="Proteomes" id="UP000193067"/>
    </source>
</evidence>
<dbReference type="Proteomes" id="UP000193067">
    <property type="component" value="Unassembled WGS sequence"/>
</dbReference>
<reference evidence="1 2" key="1">
    <citation type="journal article" date="2015" name="Biotechnol. Biofuels">
        <title>Enhanced degradation of softwood versus hardwood by the white-rot fungus Pycnoporus coccineus.</title>
        <authorList>
            <person name="Couturier M."/>
            <person name="Navarro D."/>
            <person name="Chevret D."/>
            <person name="Henrissat B."/>
            <person name="Piumi F."/>
            <person name="Ruiz-Duenas F.J."/>
            <person name="Martinez A.T."/>
            <person name="Grigoriev I.V."/>
            <person name="Riley R."/>
            <person name="Lipzen A."/>
            <person name="Berrin J.G."/>
            <person name="Master E.R."/>
            <person name="Rosso M.N."/>
        </authorList>
    </citation>
    <scope>NUCLEOTIDE SEQUENCE [LARGE SCALE GENOMIC DNA]</scope>
    <source>
        <strain evidence="1 2">BRFM310</strain>
    </source>
</reference>
<dbReference type="SUPFAM" id="SSF53474">
    <property type="entry name" value="alpha/beta-Hydrolases"/>
    <property type="match status" value="1"/>
</dbReference>
<evidence type="ECO:0008006" key="3">
    <source>
        <dbReference type="Google" id="ProtNLM"/>
    </source>
</evidence>
<dbReference type="AlphaFoldDB" id="A0A1Y2IWM0"/>
<name>A0A1Y2IWM0_TRAC3</name>
<sequence length="208" mass="22783">MCPARQSSSSATAYLLRTPPASAPREVPTPLVFVSSSGWDARSREGMSAFASWYAERGYTCLEIDLGEPTDVSTSEALMSHYESELASHIRTLAIPFAPVIVSRAASTLIAQTYISSHPATGLLLISPPPTNASVPKPLLPTPLPEFNFEPRFPCAIMCTEEEKARLAKEHRLWNETGVEKIVVEDERALVGQEGVVMIERWLDELGI</sequence>
<protein>
    <recommendedName>
        <fullName evidence="3">Alpha/beta-hydrolase</fullName>
    </recommendedName>
</protein>
<gene>
    <name evidence="1" type="ORF">PYCCODRAFT_1450645</name>
</gene>
<dbReference type="EMBL" id="KZ084094">
    <property type="protein sequence ID" value="OSD05063.1"/>
    <property type="molecule type" value="Genomic_DNA"/>
</dbReference>
<keyword evidence="2" id="KW-1185">Reference proteome</keyword>
<dbReference type="InterPro" id="IPR029058">
    <property type="entry name" value="AB_hydrolase_fold"/>
</dbReference>
<accession>A0A1Y2IWM0</accession>
<proteinExistence type="predicted"/>
<dbReference type="OrthoDB" id="3365310at2759"/>
<organism evidence="1 2">
    <name type="scientific">Trametes coccinea (strain BRFM310)</name>
    <name type="common">Pycnoporus coccineus</name>
    <dbReference type="NCBI Taxonomy" id="1353009"/>
    <lineage>
        <taxon>Eukaryota</taxon>
        <taxon>Fungi</taxon>
        <taxon>Dikarya</taxon>
        <taxon>Basidiomycota</taxon>
        <taxon>Agaricomycotina</taxon>
        <taxon>Agaricomycetes</taxon>
        <taxon>Polyporales</taxon>
        <taxon>Polyporaceae</taxon>
        <taxon>Trametes</taxon>
    </lineage>
</organism>
<evidence type="ECO:0000313" key="1">
    <source>
        <dbReference type="EMBL" id="OSD05063.1"/>
    </source>
</evidence>